<keyword evidence="4" id="KW-0645">Protease</keyword>
<name>A0ABQ0NYA7_9PROT</name>
<sequence>MVRDQHESSLNAEELATSLRARVIGQDAICTDIAQQLRRRLALRVHDKPVGIFLFAGPAGNGKKYLAKQLSRHMDRPLLTLDVTDLSSPYALSLLWGAPNTPTGAATPGLLTRQVKAHPTSIIVLEDIEKAHSAVLKKLLTAWNDGALQDNATHETFSIKRCIFILTSTVAAQDLSHCAEPSAPDTERRRSDAVALLRRADFPADILNRLDRLFLFRPLSDRDMARVAALEMEQMVEGYGLRLPPGGVDPTPLQRVITLNKERHVISTVRDLLRFVEDMISDGLIAAQQQGKRRVKLTFHDGRIIVESDDTHDTRLGQTSL</sequence>
<evidence type="ECO:0000313" key="4">
    <source>
        <dbReference type="EMBL" id="GBQ06078.1"/>
    </source>
</evidence>
<organism evidence="4 5">
    <name type="scientific">Saccharibacter floricola DSM 15669</name>
    <dbReference type="NCBI Taxonomy" id="1123227"/>
    <lineage>
        <taxon>Bacteria</taxon>
        <taxon>Pseudomonadati</taxon>
        <taxon>Pseudomonadota</taxon>
        <taxon>Alphaproteobacteria</taxon>
        <taxon>Acetobacterales</taxon>
        <taxon>Acetobacteraceae</taxon>
        <taxon>Saccharibacter</taxon>
    </lineage>
</organism>
<dbReference type="InterPro" id="IPR003593">
    <property type="entry name" value="AAA+_ATPase"/>
</dbReference>
<dbReference type="PANTHER" id="PTHR11638:SF18">
    <property type="entry name" value="HEAT SHOCK PROTEIN 104"/>
    <property type="match status" value="1"/>
</dbReference>
<dbReference type="GO" id="GO:0006508">
    <property type="term" value="P:proteolysis"/>
    <property type="evidence" value="ECO:0007669"/>
    <property type="project" value="UniProtKB-KW"/>
</dbReference>
<gene>
    <name evidence="4" type="ORF">AA15669_0773</name>
</gene>
<dbReference type="SUPFAM" id="SSF52540">
    <property type="entry name" value="P-loop containing nucleoside triphosphate hydrolases"/>
    <property type="match status" value="1"/>
</dbReference>
<dbReference type="EMBL" id="BAQD01000009">
    <property type="protein sequence ID" value="GBQ06078.1"/>
    <property type="molecule type" value="Genomic_DNA"/>
</dbReference>
<dbReference type="InterPro" id="IPR027417">
    <property type="entry name" value="P-loop_NTPase"/>
</dbReference>
<evidence type="ECO:0000256" key="2">
    <source>
        <dbReference type="ARBA" id="ARBA00022840"/>
    </source>
</evidence>
<feature type="domain" description="AAA+ ATPase" evidence="3">
    <location>
        <begin position="49"/>
        <end position="201"/>
    </location>
</feature>
<dbReference type="InterPro" id="IPR050130">
    <property type="entry name" value="ClpA_ClpB"/>
</dbReference>
<keyword evidence="4" id="KW-0378">Hydrolase</keyword>
<keyword evidence="1" id="KW-0547">Nucleotide-binding</keyword>
<dbReference type="Gene3D" id="3.40.50.300">
    <property type="entry name" value="P-loop containing nucleotide triphosphate hydrolases"/>
    <property type="match status" value="1"/>
</dbReference>
<dbReference type="InterPro" id="IPR003959">
    <property type="entry name" value="ATPase_AAA_core"/>
</dbReference>
<accession>A0ABQ0NYA7</accession>
<protein>
    <submittedName>
        <fullName evidence="4">Clp protease ATP-binding subunit ClpA</fullName>
    </submittedName>
</protein>
<evidence type="ECO:0000256" key="1">
    <source>
        <dbReference type="ARBA" id="ARBA00022741"/>
    </source>
</evidence>
<dbReference type="SMART" id="SM00382">
    <property type="entry name" value="AAA"/>
    <property type="match status" value="1"/>
</dbReference>
<comment type="caution">
    <text evidence="4">The sequence shown here is derived from an EMBL/GenBank/DDBJ whole genome shotgun (WGS) entry which is preliminary data.</text>
</comment>
<reference evidence="4" key="1">
    <citation type="submission" date="2013-04" db="EMBL/GenBank/DDBJ databases">
        <title>The genome sequencing project of 58 acetic acid bacteria.</title>
        <authorList>
            <person name="Okamoto-Kainuma A."/>
            <person name="Ishikawa M."/>
            <person name="Umino S."/>
            <person name="Koizumi Y."/>
            <person name="Shiwa Y."/>
            <person name="Yoshikawa H."/>
            <person name="Matsutani M."/>
            <person name="Matsushita K."/>
        </authorList>
    </citation>
    <scope>NUCLEOTIDE SEQUENCE</scope>
    <source>
        <strain evidence="4">DSM 15669</strain>
    </source>
</reference>
<dbReference type="Proteomes" id="UP001062901">
    <property type="component" value="Unassembled WGS sequence"/>
</dbReference>
<keyword evidence="5" id="KW-1185">Reference proteome</keyword>
<proteinExistence type="predicted"/>
<dbReference type="PANTHER" id="PTHR11638">
    <property type="entry name" value="ATP-DEPENDENT CLP PROTEASE"/>
    <property type="match status" value="1"/>
</dbReference>
<evidence type="ECO:0000313" key="5">
    <source>
        <dbReference type="Proteomes" id="UP001062901"/>
    </source>
</evidence>
<dbReference type="PRINTS" id="PR00300">
    <property type="entry name" value="CLPPROTEASEA"/>
</dbReference>
<dbReference type="InterPro" id="IPR001270">
    <property type="entry name" value="ClpA/B"/>
</dbReference>
<evidence type="ECO:0000259" key="3">
    <source>
        <dbReference type="SMART" id="SM00382"/>
    </source>
</evidence>
<dbReference type="GO" id="GO:0008233">
    <property type="term" value="F:peptidase activity"/>
    <property type="evidence" value="ECO:0007669"/>
    <property type="project" value="UniProtKB-KW"/>
</dbReference>
<dbReference type="Pfam" id="PF07724">
    <property type="entry name" value="AAA_2"/>
    <property type="match status" value="1"/>
</dbReference>
<dbReference type="GO" id="GO:0005524">
    <property type="term" value="F:ATP binding"/>
    <property type="evidence" value="ECO:0007669"/>
    <property type="project" value="UniProtKB-KW"/>
</dbReference>
<keyword evidence="2 4" id="KW-0067">ATP-binding</keyword>